<organism evidence="1 2">
    <name type="scientific">Pseudomonas plecoglossicida</name>
    <dbReference type="NCBI Taxonomy" id="70775"/>
    <lineage>
        <taxon>Bacteria</taxon>
        <taxon>Pseudomonadati</taxon>
        <taxon>Pseudomonadota</taxon>
        <taxon>Gammaproteobacteria</taxon>
        <taxon>Pseudomonadales</taxon>
        <taxon>Pseudomonadaceae</taxon>
        <taxon>Pseudomonas</taxon>
    </lineage>
</organism>
<keyword evidence="2" id="KW-1185">Reference proteome</keyword>
<accession>A0ABX4TZD5</accession>
<protein>
    <submittedName>
        <fullName evidence="1">Uncharacterized protein</fullName>
    </submittedName>
</protein>
<dbReference type="Proteomes" id="UP000234744">
    <property type="component" value="Unassembled WGS sequence"/>
</dbReference>
<evidence type="ECO:0000313" key="2">
    <source>
        <dbReference type="Proteomes" id="UP000234744"/>
    </source>
</evidence>
<dbReference type="EMBL" id="PJCJ01000008">
    <property type="protein sequence ID" value="PLV13602.1"/>
    <property type="molecule type" value="Genomic_DNA"/>
</dbReference>
<comment type="caution">
    <text evidence="1">The sequence shown here is derived from an EMBL/GenBank/DDBJ whole genome shotgun (WGS) entry which is preliminary data.</text>
</comment>
<reference evidence="1 2" key="1">
    <citation type="submission" date="2017-12" db="EMBL/GenBank/DDBJ databases">
        <title>Detection of the carbapenemase gene blaVIM-5 in members of the Pseudomonas putida group isolated from polluted Nigerian wetlands.</title>
        <authorList>
            <person name="Adelowo O."/>
            <person name="Vollmers J."/>
            <person name="Maeusezahl I."/>
            <person name="Kaster A.-K."/>
            <person name="Mueller J.A."/>
        </authorList>
    </citation>
    <scope>NUCLEOTIDE SEQUENCE [LARGE SCALE GENOMIC DNA]</scope>
    <source>
        <strain evidence="1 2">MR69</strain>
    </source>
</reference>
<gene>
    <name evidence="1" type="ORF">CXG47_15095</name>
</gene>
<name>A0ABX4TZD5_PSEDL</name>
<sequence length="158" mass="17594">MNNSFQRLIEGMVNTLRNEVIPHTEGEYARGQAYGVIYMLNSIALRGSWSADYVRPQLDMLQALNDELAPLLTGLDAPALPELSQSGDSVAHLQRVLEAGDQRVCELLDWLEARRDSLPPERHAAIEAALRVYMGKQVAWEIKTSAKPMFAEISSGKE</sequence>
<dbReference type="RefSeq" id="WP_023100370.1">
    <property type="nucleotide sequence ID" value="NZ_PJCJ01000008.1"/>
</dbReference>
<proteinExistence type="predicted"/>
<evidence type="ECO:0000313" key="1">
    <source>
        <dbReference type="EMBL" id="PLV13602.1"/>
    </source>
</evidence>